<organism evidence="5 6">
    <name type="scientific">Habropoda laboriosa</name>
    <dbReference type="NCBI Taxonomy" id="597456"/>
    <lineage>
        <taxon>Eukaryota</taxon>
        <taxon>Metazoa</taxon>
        <taxon>Ecdysozoa</taxon>
        <taxon>Arthropoda</taxon>
        <taxon>Hexapoda</taxon>
        <taxon>Insecta</taxon>
        <taxon>Pterygota</taxon>
        <taxon>Neoptera</taxon>
        <taxon>Endopterygota</taxon>
        <taxon>Hymenoptera</taxon>
        <taxon>Apocrita</taxon>
        <taxon>Aculeata</taxon>
        <taxon>Apoidea</taxon>
        <taxon>Anthophila</taxon>
        <taxon>Apidae</taxon>
        <taxon>Habropoda</taxon>
    </lineage>
</organism>
<dbReference type="CDD" id="cd02846">
    <property type="entry name" value="PAZ_argonaute_like"/>
    <property type="match status" value="1"/>
</dbReference>
<dbReference type="InterPro" id="IPR045246">
    <property type="entry name" value="Piwi_ago-like"/>
</dbReference>
<dbReference type="SUPFAM" id="SSF53098">
    <property type="entry name" value="Ribonuclease H-like"/>
    <property type="match status" value="1"/>
</dbReference>
<dbReference type="CDD" id="cd04657">
    <property type="entry name" value="Piwi_ago-like"/>
    <property type="match status" value="1"/>
</dbReference>
<dbReference type="InterPro" id="IPR003165">
    <property type="entry name" value="Piwi"/>
</dbReference>
<feature type="region of interest" description="Disordered" evidence="2">
    <location>
        <begin position="1"/>
        <end position="113"/>
    </location>
</feature>
<proteinExistence type="inferred from homology"/>
<dbReference type="SUPFAM" id="SSF101690">
    <property type="entry name" value="PAZ domain"/>
    <property type="match status" value="1"/>
</dbReference>
<dbReference type="InterPro" id="IPR012337">
    <property type="entry name" value="RNaseH-like_sf"/>
</dbReference>
<dbReference type="GO" id="GO:0034587">
    <property type="term" value="P:piRNA processing"/>
    <property type="evidence" value="ECO:0007669"/>
    <property type="project" value="UniProtKB-ARBA"/>
</dbReference>
<feature type="domain" description="PAZ" evidence="3">
    <location>
        <begin position="279"/>
        <end position="393"/>
    </location>
</feature>
<dbReference type="OrthoDB" id="10252740at2759"/>
<gene>
    <name evidence="5" type="ORF">WH47_06800</name>
</gene>
<dbReference type="SMART" id="SM01163">
    <property type="entry name" value="DUF1785"/>
    <property type="match status" value="1"/>
</dbReference>
<dbReference type="Pfam" id="PF08699">
    <property type="entry name" value="ArgoL1"/>
    <property type="match status" value="1"/>
</dbReference>
<comment type="similarity">
    <text evidence="1">Belongs to the argonaute family.</text>
</comment>
<dbReference type="Pfam" id="PF16488">
    <property type="entry name" value="ArgoL2"/>
    <property type="match status" value="1"/>
</dbReference>
<dbReference type="Pfam" id="PF02170">
    <property type="entry name" value="PAZ"/>
    <property type="match status" value="1"/>
</dbReference>
<evidence type="ECO:0000256" key="1">
    <source>
        <dbReference type="RuleBase" id="RU361178"/>
    </source>
</evidence>
<protein>
    <submittedName>
        <fullName evidence="5">Protein argonaute-2</fullName>
    </submittedName>
</protein>
<sequence>MYNLADFSQQQPPAPQQKKQWPAPQQQQQQQPPAPQQQQQQRPPAPKQQKQQQPPAPQQKKQWPAPQQQQQQQPPAPQQKKQWPAPQQQQQQQPPAPQQQQQQRPPAPQQQQQQLLPQFLLKVVFEEFRKKHFPKRFPAFDGKKNAFSAKNLPFGVTSTEDEIKIYDSEFCRERTFKIYLNKVANIDLSWLKNIYFGVNVEGIKEQQGLQALNIILHHAASHRFVSVGRSLFQPPVPGRIVSLTNGLDLWYGVFKSVVIGSRPYLNVDVAHKGFPTEQSVIELMKQLCGNVENITPRDLQYNQDKISKFLKGLKVQYEIPGQSMTKRTYRVNGLVECARRNEFTLEDQTSCTVEQYFKQAKKYKIQYPDLPCLWVGSLNNKIYLPAELCKIVAGQVTHKQMDESQVRTLIKHAATDTKKRKEKIMNGFASMDLNKQPSLTNEFHISVQTDMEKVPARVLQPPMLQYNDRQVKVFKGVWRPEKFLRPSTLPEDSWTILNLDRTVYDTQLYQLHSELQDNGRRLNMTIGNALKPFGNLSIRGNNINNVMKYFQEKKQQNIQLVIVVIEERDNTVYGLIKQISELNIPNGMVTQCIKAGTIKKRLSESTIINILLKINSKLNGVNHTLASTYRPRCLQKPCMILGADVTHPSPDAVNIPSIAAVAASHDPNAFQYNIEVRLQSPREEMIQDMEEIMMKQLVFFYKQTRCKPCQLIFYRDGVSEGQLTQVMHFEMTAIRKAVARLYNADADKVPIAYFVVQKRHHTRFFPTDARNSDDRYFNVQAGTIVDTEITHPTHIDFYLVSHASIQGTARPTKYRCICNELGMSEDEIEQLTYYLCHMFARCTRSVSYPAPTYYAHLAVIGCK</sequence>
<dbReference type="InterPro" id="IPR036085">
    <property type="entry name" value="PAZ_dom_sf"/>
</dbReference>
<dbReference type="SMART" id="SM00949">
    <property type="entry name" value="PAZ"/>
    <property type="match status" value="1"/>
</dbReference>
<dbReference type="InterPro" id="IPR032472">
    <property type="entry name" value="ArgoL2"/>
</dbReference>
<dbReference type="InterPro" id="IPR036397">
    <property type="entry name" value="RNaseH_sf"/>
</dbReference>
<dbReference type="InterPro" id="IPR014811">
    <property type="entry name" value="ArgoL1"/>
</dbReference>
<keyword evidence="6" id="KW-1185">Reference proteome</keyword>
<dbReference type="Gene3D" id="3.30.420.10">
    <property type="entry name" value="Ribonuclease H-like superfamily/Ribonuclease H"/>
    <property type="match status" value="1"/>
</dbReference>
<dbReference type="AlphaFoldDB" id="A0A0L7RIR7"/>
<dbReference type="Gene3D" id="3.40.50.2300">
    <property type="match status" value="1"/>
</dbReference>
<dbReference type="SMART" id="SM00950">
    <property type="entry name" value="Piwi"/>
    <property type="match status" value="1"/>
</dbReference>
<dbReference type="PANTHER" id="PTHR22891">
    <property type="entry name" value="EUKARYOTIC TRANSLATION INITIATION FACTOR 2C"/>
    <property type="match status" value="1"/>
</dbReference>
<accession>A0A0L7RIR7</accession>
<dbReference type="Pfam" id="PF16486">
    <property type="entry name" value="ArgoN"/>
    <property type="match status" value="1"/>
</dbReference>
<dbReference type="PROSITE" id="PS50822">
    <property type="entry name" value="PIWI"/>
    <property type="match status" value="1"/>
</dbReference>
<evidence type="ECO:0000259" key="3">
    <source>
        <dbReference type="PROSITE" id="PS50821"/>
    </source>
</evidence>
<feature type="domain" description="Piwi" evidence="4">
    <location>
        <begin position="560"/>
        <end position="859"/>
    </location>
</feature>
<dbReference type="Gene3D" id="2.170.260.10">
    <property type="entry name" value="paz domain"/>
    <property type="match status" value="1"/>
</dbReference>
<reference evidence="5 6" key="1">
    <citation type="submission" date="2015-07" db="EMBL/GenBank/DDBJ databases">
        <title>The genome of Habropoda laboriosa.</title>
        <authorList>
            <person name="Pan H."/>
            <person name="Kapheim K."/>
        </authorList>
    </citation>
    <scope>NUCLEOTIDE SEQUENCE [LARGE SCALE GENOMIC DNA]</scope>
    <source>
        <strain evidence="5">0110345459</strain>
    </source>
</reference>
<evidence type="ECO:0000259" key="4">
    <source>
        <dbReference type="PROSITE" id="PS50822"/>
    </source>
</evidence>
<dbReference type="Proteomes" id="UP000053825">
    <property type="component" value="Unassembled WGS sequence"/>
</dbReference>
<evidence type="ECO:0000256" key="2">
    <source>
        <dbReference type="SAM" id="MobiDB-lite"/>
    </source>
</evidence>
<dbReference type="InterPro" id="IPR003100">
    <property type="entry name" value="PAZ_dom"/>
</dbReference>
<feature type="compositionally biased region" description="Low complexity" evidence="2">
    <location>
        <begin position="16"/>
        <end position="113"/>
    </location>
</feature>
<dbReference type="Pfam" id="PF02171">
    <property type="entry name" value="Piwi"/>
    <property type="match status" value="1"/>
</dbReference>
<evidence type="ECO:0000313" key="5">
    <source>
        <dbReference type="EMBL" id="KOC70760.1"/>
    </source>
</evidence>
<dbReference type="GO" id="GO:0003723">
    <property type="term" value="F:RNA binding"/>
    <property type="evidence" value="ECO:0007669"/>
    <property type="project" value="InterPro"/>
</dbReference>
<dbReference type="EMBL" id="KQ414583">
    <property type="protein sequence ID" value="KOC70760.1"/>
    <property type="molecule type" value="Genomic_DNA"/>
</dbReference>
<dbReference type="STRING" id="597456.A0A0L7RIR7"/>
<evidence type="ECO:0000313" key="6">
    <source>
        <dbReference type="Proteomes" id="UP000053825"/>
    </source>
</evidence>
<name>A0A0L7RIR7_9HYME</name>
<dbReference type="InterPro" id="IPR032474">
    <property type="entry name" value="Argonaute_N"/>
</dbReference>
<dbReference type="PROSITE" id="PS50821">
    <property type="entry name" value="PAZ"/>
    <property type="match status" value="1"/>
</dbReference>